<keyword evidence="1" id="KW-0175">Coiled coil</keyword>
<feature type="region of interest" description="Disordered" evidence="2">
    <location>
        <begin position="150"/>
        <end position="212"/>
    </location>
</feature>
<evidence type="ECO:0000313" key="4">
    <source>
        <dbReference type="Proteomes" id="UP001153069"/>
    </source>
</evidence>
<feature type="region of interest" description="Disordered" evidence="2">
    <location>
        <begin position="951"/>
        <end position="979"/>
    </location>
</feature>
<keyword evidence="4" id="KW-1185">Reference proteome</keyword>
<evidence type="ECO:0000256" key="2">
    <source>
        <dbReference type="SAM" id="MobiDB-lite"/>
    </source>
</evidence>
<feature type="compositionally biased region" description="Low complexity" evidence="2">
    <location>
        <begin position="166"/>
        <end position="195"/>
    </location>
</feature>
<proteinExistence type="predicted"/>
<feature type="compositionally biased region" description="Basic and acidic residues" evidence="2">
    <location>
        <begin position="961"/>
        <end position="977"/>
    </location>
</feature>
<feature type="compositionally biased region" description="Basic and acidic residues" evidence="2">
    <location>
        <begin position="150"/>
        <end position="161"/>
    </location>
</feature>
<protein>
    <submittedName>
        <fullName evidence="3">Uncharacterized protein</fullName>
    </submittedName>
</protein>
<dbReference type="OrthoDB" id="57455at2759"/>
<accession>A0A9N8E3A8</accession>
<gene>
    <name evidence="3" type="ORF">SEMRO_615_G175820.1</name>
</gene>
<name>A0A9N8E3A8_9STRA</name>
<evidence type="ECO:0000313" key="3">
    <source>
        <dbReference type="EMBL" id="CAB9513816.1"/>
    </source>
</evidence>
<organism evidence="3 4">
    <name type="scientific">Seminavis robusta</name>
    <dbReference type="NCBI Taxonomy" id="568900"/>
    <lineage>
        <taxon>Eukaryota</taxon>
        <taxon>Sar</taxon>
        <taxon>Stramenopiles</taxon>
        <taxon>Ochrophyta</taxon>
        <taxon>Bacillariophyta</taxon>
        <taxon>Bacillariophyceae</taxon>
        <taxon>Bacillariophycidae</taxon>
        <taxon>Naviculales</taxon>
        <taxon>Naviculaceae</taxon>
        <taxon>Seminavis</taxon>
    </lineage>
</organism>
<dbReference type="EMBL" id="CAICTM010000614">
    <property type="protein sequence ID" value="CAB9513816.1"/>
    <property type="molecule type" value="Genomic_DNA"/>
</dbReference>
<feature type="compositionally biased region" description="Polar residues" evidence="2">
    <location>
        <begin position="196"/>
        <end position="205"/>
    </location>
</feature>
<comment type="caution">
    <text evidence="3">The sequence shown here is derived from an EMBL/GenBank/DDBJ whole genome shotgun (WGS) entry which is preliminary data.</text>
</comment>
<sequence length="1025" mass="118533">MPRTQKDFEIEEALIPMLKRNARYHGLFIPIKYWTQRVNRKLEMTLGDGTLKKTMLETKCNIINREFDACEEDRAKYAPLTMIKLEHRKVSQRRQSINRLADGRKKVYFICVESKTQKEPKPDPKNPPTEAQRTEYFQRQYNALANLADSEMRKHESRETQEEQEQQQQPNALTIAAAEATETQQQQQPRAVTPTNLDEQPTATEPRQEEAITDPFLKLFDGIVEPAMIHALQDNEEGVALLKDRMEQHFFETHKEKLAKHYAPFKAPVKYKQKDILTLNPKEYPELNRLGIPMSVPALRDVCLGLIRVSKDVPEVMELNRSGRSESKMLNFWLTPSSTMKRLYENVKSFLPAALEASMTEKAVATGKLTISDAKRVFIRVLAALDAQVFEEVAKRKLKSKRPKMEPHRQKAMLLDASLSKHQFELVRMYTIVAIGYNPFQPVAMIKALDVEVFQPTHLTFKEGKRKKMSHYRPVDKVFKWSLDRSMKRLTEAGDLQRIEVCHIVFGADHGQGAFRAVATILLLSKGNVHKYNLALEKDFLCGFIECKKDTYEVITQSLAKPLNESLKRAGPDIVFCQDEDHNRFVEFGRRDEISQREGIIVLHAVDVESFLVGDLKFGGCSQGRDGYSTYWCLRCMLGKAEWTNSPNCLECGQPWTWQAMADQRKKAQQIVKDKKRQPKSAEVRGCVQPPIFDAIPVKNYLTPVLHNVDLFTNTIKQMIDGYVDHRLENRPMEFLQARWEEADTIIDERQAEADLECAKDIMDASKEFENAALLTEAKETFKAAEEQLQKAKAARREAAAEMRRLEKDSEYGALSQEIRQSLDEEMANLFNIHRSSWHGGAMVGNYCRKMLHDSEMASIRDVLVPRLVRLFRKMSRTLPPKIHMLAHLVEDLERFRGMKFHHESKIEVAHQIGKRIDYRFRSMAATKDKRMHAEMKFEANLTDDAVKATQKDIKKKRARNYSEKTKAKKELADQRKKQQKVTSIEDILGLPEIKDEFPSVLELTIVDRVHAREEEKERRSREGW</sequence>
<reference evidence="3" key="1">
    <citation type="submission" date="2020-06" db="EMBL/GenBank/DDBJ databases">
        <authorList>
            <consortium name="Plant Systems Biology data submission"/>
        </authorList>
    </citation>
    <scope>NUCLEOTIDE SEQUENCE</scope>
    <source>
        <strain evidence="3">D6</strain>
    </source>
</reference>
<dbReference type="AlphaFoldDB" id="A0A9N8E3A8"/>
<evidence type="ECO:0000256" key="1">
    <source>
        <dbReference type="SAM" id="Coils"/>
    </source>
</evidence>
<feature type="coiled-coil region" evidence="1">
    <location>
        <begin position="775"/>
        <end position="809"/>
    </location>
</feature>
<dbReference type="Proteomes" id="UP001153069">
    <property type="component" value="Unassembled WGS sequence"/>
</dbReference>